<evidence type="ECO:0000256" key="3">
    <source>
        <dbReference type="ARBA" id="ARBA00022989"/>
    </source>
</evidence>
<dbReference type="Pfam" id="PF00001">
    <property type="entry name" value="7tm_1"/>
    <property type="match status" value="1"/>
</dbReference>
<evidence type="ECO:0000256" key="2">
    <source>
        <dbReference type="ARBA" id="ARBA00022692"/>
    </source>
</evidence>
<dbReference type="AlphaFoldDB" id="A0A673TUW0"/>
<feature type="transmembrane region" description="Helical" evidence="7">
    <location>
        <begin position="64"/>
        <end position="82"/>
    </location>
</feature>
<evidence type="ECO:0000313" key="8">
    <source>
        <dbReference type="Ensembl" id="ENSSSUP00005012811.1"/>
    </source>
</evidence>
<dbReference type="Ensembl" id="ENSSSUT00005014659.1">
    <property type="protein sequence ID" value="ENSSSUP00005012811.1"/>
    <property type="gene ID" value="ENSSSUG00005008239.1"/>
</dbReference>
<keyword evidence="4" id="KW-0675">Receptor</keyword>
<organism evidence="8 9">
    <name type="scientific">Suricata suricatta</name>
    <name type="common">Meerkat</name>
    <dbReference type="NCBI Taxonomy" id="37032"/>
    <lineage>
        <taxon>Eukaryota</taxon>
        <taxon>Metazoa</taxon>
        <taxon>Chordata</taxon>
        <taxon>Craniata</taxon>
        <taxon>Vertebrata</taxon>
        <taxon>Euteleostomi</taxon>
        <taxon>Mammalia</taxon>
        <taxon>Eutheria</taxon>
        <taxon>Laurasiatheria</taxon>
        <taxon>Carnivora</taxon>
        <taxon>Feliformia</taxon>
        <taxon>Herpestidae</taxon>
        <taxon>Suricata</taxon>
    </lineage>
</organism>
<evidence type="ECO:0000256" key="4">
    <source>
        <dbReference type="ARBA" id="ARBA00023040"/>
    </source>
</evidence>
<keyword evidence="4" id="KW-0297">G-protein coupled receptor</keyword>
<name>A0A673TUW0_SURSU</name>
<keyword evidence="3 7" id="KW-1133">Transmembrane helix</keyword>
<dbReference type="InterPro" id="IPR000276">
    <property type="entry name" value="GPCR_Rhodpsn"/>
</dbReference>
<dbReference type="Proteomes" id="UP000472268">
    <property type="component" value="Chromosome 8"/>
</dbReference>
<dbReference type="GO" id="GO:0016020">
    <property type="term" value="C:membrane"/>
    <property type="evidence" value="ECO:0007669"/>
    <property type="project" value="UniProtKB-SubCell"/>
</dbReference>
<feature type="region of interest" description="Disordered" evidence="6">
    <location>
        <begin position="115"/>
        <end position="136"/>
    </location>
</feature>
<evidence type="ECO:0008006" key="10">
    <source>
        <dbReference type="Google" id="ProtNLM"/>
    </source>
</evidence>
<evidence type="ECO:0000256" key="6">
    <source>
        <dbReference type="SAM" id="MobiDB-lite"/>
    </source>
</evidence>
<dbReference type="SUPFAM" id="SSF81321">
    <property type="entry name" value="Family A G protein-coupled receptor-like"/>
    <property type="match status" value="1"/>
</dbReference>
<dbReference type="Gene3D" id="1.20.1070.10">
    <property type="entry name" value="Rhodopsin 7-helix transmembrane proteins"/>
    <property type="match status" value="1"/>
</dbReference>
<evidence type="ECO:0000256" key="1">
    <source>
        <dbReference type="ARBA" id="ARBA00004370"/>
    </source>
</evidence>
<evidence type="ECO:0000256" key="5">
    <source>
        <dbReference type="ARBA" id="ARBA00023136"/>
    </source>
</evidence>
<reference evidence="8" key="2">
    <citation type="submission" date="2025-08" db="UniProtKB">
        <authorList>
            <consortium name="Ensembl"/>
        </authorList>
    </citation>
    <scope>IDENTIFICATION</scope>
</reference>
<keyword evidence="4" id="KW-0807">Transducer</keyword>
<keyword evidence="9" id="KW-1185">Reference proteome</keyword>
<reference evidence="8" key="3">
    <citation type="submission" date="2025-09" db="UniProtKB">
        <authorList>
            <consortium name="Ensembl"/>
        </authorList>
    </citation>
    <scope>IDENTIFICATION</scope>
</reference>
<dbReference type="GO" id="GO:0004930">
    <property type="term" value="F:G protein-coupled receptor activity"/>
    <property type="evidence" value="ECO:0007669"/>
    <property type="project" value="UniProtKB-KW"/>
</dbReference>
<protein>
    <recommendedName>
        <fullName evidence="10">G-protein coupled receptors family 1 profile domain-containing protein</fullName>
    </recommendedName>
</protein>
<evidence type="ECO:0000256" key="7">
    <source>
        <dbReference type="SAM" id="Phobius"/>
    </source>
</evidence>
<keyword evidence="5 7" id="KW-0472">Membrane</keyword>
<reference evidence="8 9" key="1">
    <citation type="submission" date="2019-05" db="EMBL/GenBank/DDBJ databases">
        <title>A Chromosome-scale Meerkat (S. suricatta) Genome Assembly.</title>
        <authorList>
            <person name="Dudchenko O."/>
            <person name="Lieberman Aiden E."/>
            <person name="Tung J."/>
            <person name="Barreiro L.B."/>
            <person name="Clutton-Brock T.H."/>
        </authorList>
    </citation>
    <scope>NUCLEOTIDE SEQUENCE [LARGE SCALE GENOMIC DNA]</scope>
</reference>
<evidence type="ECO:0000313" key="9">
    <source>
        <dbReference type="Proteomes" id="UP000472268"/>
    </source>
</evidence>
<keyword evidence="2 7" id="KW-0812">Transmembrane</keyword>
<accession>A0A673TUW0</accession>
<sequence length="136" mass="14885">MSLGNDATWNITVQWLAGDIACRTLMFLKLMAMYAAAFLPVVIGLDRQEAVLRPLGPRSAGRKLLGAAWGLSFLAYFLYPVSRTPSTVPLCFACTFFASPQPHLHQEIVAENSRDETHMGGSIKKTRKSGTLGKTL</sequence>
<proteinExistence type="predicted"/>
<feature type="transmembrane region" description="Helical" evidence="7">
    <location>
        <begin position="25"/>
        <end position="43"/>
    </location>
</feature>
<comment type="subcellular location">
    <subcellularLocation>
        <location evidence="1">Membrane</location>
    </subcellularLocation>
</comment>